<reference evidence="1" key="2">
    <citation type="submission" date="2021-04" db="EMBL/GenBank/DDBJ databases">
        <authorList>
            <person name="Gilroy R."/>
        </authorList>
    </citation>
    <scope>NUCLEOTIDE SEQUENCE</scope>
    <source>
        <strain evidence="1">ChiGjej6B6-14162</strain>
    </source>
</reference>
<organism evidence="1 2">
    <name type="scientific">Candidatus Parabacteroides intestinipullorum</name>
    <dbReference type="NCBI Taxonomy" id="2838723"/>
    <lineage>
        <taxon>Bacteria</taxon>
        <taxon>Pseudomonadati</taxon>
        <taxon>Bacteroidota</taxon>
        <taxon>Bacteroidia</taxon>
        <taxon>Bacteroidales</taxon>
        <taxon>Tannerellaceae</taxon>
        <taxon>Parabacteroides</taxon>
    </lineage>
</organism>
<evidence type="ECO:0000313" key="2">
    <source>
        <dbReference type="Proteomes" id="UP000886740"/>
    </source>
</evidence>
<reference evidence="1" key="1">
    <citation type="journal article" date="2021" name="PeerJ">
        <title>Extensive microbial diversity within the chicken gut microbiome revealed by metagenomics and culture.</title>
        <authorList>
            <person name="Gilroy R."/>
            <person name="Ravi A."/>
            <person name="Getino M."/>
            <person name="Pursley I."/>
            <person name="Horton D.L."/>
            <person name="Alikhan N.F."/>
            <person name="Baker D."/>
            <person name="Gharbi K."/>
            <person name="Hall N."/>
            <person name="Watson M."/>
            <person name="Adriaenssens E.M."/>
            <person name="Foster-Nyarko E."/>
            <person name="Jarju S."/>
            <person name="Secka A."/>
            <person name="Antonio M."/>
            <person name="Oren A."/>
            <person name="Chaudhuri R.R."/>
            <person name="La Ragione R."/>
            <person name="Hildebrand F."/>
            <person name="Pallen M.J."/>
        </authorList>
    </citation>
    <scope>NUCLEOTIDE SEQUENCE</scope>
    <source>
        <strain evidence="1">ChiGjej6B6-14162</strain>
    </source>
</reference>
<dbReference type="Proteomes" id="UP000886740">
    <property type="component" value="Unassembled WGS sequence"/>
</dbReference>
<comment type="caution">
    <text evidence="1">The sequence shown here is derived from an EMBL/GenBank/DDBJ whole genome shotgun (WGS) entry which is preliminary data.</text>
</comment>
<sequence length="112" mass="12594">MDKKAWPTVSGSFSGAVARPSFLLSGKKSRSPPAPTRFVDRRRLGKMFFAASSTNEGAKKSFLPLRRLTKARKSVFCRFVDRRRLGKMFFVVLSTDEGAKKSFLPFCRPTKA</sequence>
<dbReference type="EMBL" id="DXEL01000040">
    <property type="protein sequence ID" value="HIX74429.1"/>
    <property type="molecule type" value="Genomic_DNA"/>
</dbReference>
<protein>
    <submittedName>
        <fullName evidence="1">Uncharacterized protein</fullName>
    </submittedName>
</protein>
<dbReference type="AlphaFoldDB" id="A0A9D2BGI7"/>
<gene>
    <name evidence="1" type="ORF">H9977_05290</name>
</gene>
<accession>A0A9D2BGI7</accession>
<proteinExistence type="predicted"/>
<evidence type="ECO:0000313" key="1">
    <source>
        <dbReference type="EMBL" id="HIX74429.1"/>
    </source>
</evidence>
<name>A0A9D2BGI7_9BACT</name>